<evidence type="ECO:0000313" key="2">
    <source>
        <dbReference type="EMBL" id="CAD9500237.1"/>
    </source>
</evidence>
<organism evidence="2">
    <name type="scientific">Alexandrium andersonii</name>
    <dbReference type="NCBI Taxonomy" id="327968"/>
    <lineage>
        <taxon>Eukaryota</taxon>
        <taxon>Sar</taxon>
        <taxon>Alveolata</taxon>
        <taxon>Dinophyceae</taxon>
        <taxon>Gonyaulacales</taxon>
        <taxon>Pyrocystaceae</taxon>
        <taxon>Alexandrium</taxon>
    </lineage>
</organism>
<gene>
    <name evidence="2" type="ORF">AAND1436_LOCUS36822</name>
</gene>
<protein>
    <recommendedName>
        <fullName evidence="3">Subtilisin</fullName>
    </recommendedName>
</protein>
<dbReference type="EMBL" id="HBGQ01076916">
    <property type="protein sequence ID" value="CAD9500237.1"/>
    <property type="molecule type" value="Transcribed_RNA"/>
</dbReference>
<proteinExistence type="predicted"/>
<name>A0A7S2HUS8_9DINO</name>
<keyword evidence="1" id="KW-0732">Signal</keyword>
<accession>A0A7S2HUS8</accession>
<feature type="chain" id="PRO_5031202200" description="Subtilisin" evidence="1">
    <location>
        <begin position="20"/>
        <end position="161"/>
    </location>
</feature>
<feature type="signal peptide" evidence="1">
    <location>
        <begin position="1"/>
        <end position="19"/>
    </location>
</feature>
<sequence length="161" mass="16674">MAPYLRLSATLLLVTGVGAVRNDNFGLSSASMDSAELDEVKAHVNMTSNTTSNVSDAATSGGGNCCCTNLHCSGSSRGCCTSWRFSHASCSVMEDKSDNILGATWGAVFTGNACLTGYVYAQSTFQAFGAVCGKTKPAGAVTIAPMNAMDSKGCNRPYPDR</sequence>
<evidence type="ECO:0000256" key="1">
    <source>
        <dbReference type="SAM" id="SignalP"/>
    </source>
</evidence>
<evidence type="ECO:0008006" key="3">
    <source>
        <dbReference type="Google" id="ProtNLM"/>
    </source>
</evidence>
<dbReference type="AlphaFoldDB" id="A0A7S2HUS8"/>
<reference evidence="2" key="1">
    <citation type="submission" date="2021-01" db="EMBL/GenBank/DDBJ databases">
        <authorList>
            <person name="Corre E."/>
            <person name="Pelletier E."/>
            <person name="Niang G."/>
            <person name="Scheremetjew M."/>
            <person name="Finn R."/>
            <person name="Kale V."/>
            <person name="Holt S."/>
            <person name="Cochrane G."/>
            <person name="Meng A."/>
            <person name="Brown T."/>
            <person name="Cohen L."/>
        </authorList>
    </citation>
    <scope>NUCLEOTIDE SEQUENCE</scope>
    <source>
        <strain evidence="2">CCMP2222</strain>
    </source>
</reference>